<gene>
    <name evidence="1" type="ORF">BV898_11233</name>
</gene>
<dbReference type="AlphaFoldDB" id="A0A1W0WH32"/>
<dbReference type="Proteomes" id="UP000192578">
    <property type="component" value="Unassembled WGS sequence"/>
</dbReference>
<keyword evidence="2" id="KW-1185">Reference proteome</keyword>
<comment type="caution">
    <text evidence="1">The sequence shown here is derived from an EMBL/GenBank/DDBJ whole genome shotgun (WGS) entry which is preliminary data.</text>
</comment>
<evidence type="ECO:0000313" key="2">
    <source>
        <dbReference type="Proteomes" id="UP000192578"/>
    </source>
</evidence>
<evidence type="ECO:0000313" key="1">
    <source>
        <dbReference type="EMBL" id="OQV14511.1"/>
    </source>
</evidence>
<proteinExistence type="predicted"/>
<organism evidence="1 2">
    <name type="scientific">Hypsibius exemplaris</name>
    <name type="common">Freshwater tardigrade</name>
    <dbReference type="NCBI Taxonomy" id="2072580"/>
    <lineage>
        <taxon>Eukaryota</taxon>
        <taxon>Metazoa</taxon>
        <taxon>Ecdysozoa</taxon>
        <taxon>Tardigrada</taxon>
        <taxon>Eutardigrada</taxon>
        <taxon>Parachela</taxon>
        <taxon>Hypsibioidea</taxon>
        <taxon>Hypsibiidae</taxon>
        <taxon>Hypsibius</taxon>
    </lineage>
</organism>
<dbReference type="EMBL" id="MTYJ01000103">
    <property type="protein sequence ID" value="OQV14511.1"/>
    <property type="molecule type" value="Genomic_DNA"/>
</dbReference>
<dbReference type="OrthoDB" id="10693768at2759"/>
<sequence>MTNGEFVYICDGAADKSKNIGELYNGNSQEKMLATQVLNETLATYGEPVFAMENGCLKRFLNRAFHLIRRTLDVYVNENGVPSSPPVIATLRRENSIGRV</sequence>
<reference evidence="2" key="1">
    <citation type="submission" date="2017-01" db="EMBL/GenBank/DDBJ databases">
        <title>Comparative genomics of anhydrobiosis in the tardigrade Hypsibius dujardini.</title>
        <authorList>
            <person name="Yoshida Y."/>
            <person name="Koutsovoulos G."/>
            <person name="Laetsch D."/>
            <person name="Stevens L."/>
            <person name="Kumar S."/>
            <person name="Horikawa D."/>
            <person name="Ishino K."/>
            <person name="Komine S."/>
            <person name="Tomita M."/>
            <person name="Blaxter M."/>
            <person name="Arakawa K."/>
        </authorList>
    </citation>
    <scope>NUCLEOTIDE SEQUENCE [LARGE SCALE GENOMIC DNA]</scope>
    <source>
        <strain evidence="2">Z151</strain>
    </source>
</reference>
<accession>A0A1W0WH32</accession>
<protein>
    <submittedName>
        <fullName evidence="1">Uncharacterized protein</fullName>
    </submittedName>
</protein>
<name>A0A1W0WH32_HYPEX</name>